<reference evidence="6 7" key="1">
    <citation type="submission" date="2015-10" db="EMBL/GenBank/DDBJ databases">
        <title>Conservation of the essential genome among Caulobacter and Brevundimonas species.</title>
        <authorList>
            <person name="Scott D."/>
            <person name="Ely B."/>
        </authorList>
    </citation>
    <scope>NUCLEOTIDE SEQUENCE [LARGE SCALE GENOMIC DNA]</scope>
    <source>
        <strain evidence="6 7">CB4</strain>
    </source>
</reference>
<evidence type="ECO:0000259" key="5">
    <source>
        <dbReference type="PROSITE" id="PS50977"/>
    </source>
</evidence>
<keyword evidence="3" id="KW-0804">Transcription</keyword>
<evidence type="ECO:0000256" key="2">
    <source>
        <dbReference type="ARBA" id="ARBA00023125"/>
    </source>
</evidence>
<dbReference type="OrthoDB" id="5293556at2"/>
<dbReference type="SUPFAM" id="SSF46689">
    <property type="entry name" value="Homeodomain-like"/>
    <property type="match status" value="1"/>
</dbReference>
<dbReference type="KEGG" id="chq:AQ619_05370"/>
<dbReference type="Gene3D" id="1.10.357.10">
    <property type="entry name" value="Tetracycline Repressor, domain 2"/>
    <property type="match status" value="1"/>
</dbReference>
<dbReference type="Proteomes" id="UP000056905">
    <property type="component" value="Chromosome"/>
</dbReference>
<gene>
    <name evidence="6" type="ORF">AQ619_05370</name>
</gene>
<dbReference type="InterPro" id="IPR001647">
    <property type="entry name" value="HTH_TetR"/>
</dbReference>
<feature type="DNA-binding region" description="H-T-H motif" evidence="4">
    <location>
        <begin position="54"/>
        <end position="73"/>
    </location>
</feature>
<name>A0A0P0NXM1_9CAUL</name>
<dbReference type="InterPro" id="IPR036271">
    <property type="entry name" value="Tet_transcr_reg_TetR-rel_C_sf"/>
</dbReference>
<dbReference type="Pfam" id="PF00440">
    <property type="entry name" value="TetR_N"/>
    <property type="match status" value="1"/>
</dbReference>
<keyword evidence="2 4" id="KW-0238">DNA-binding</keyword>
<keyword evidence="1" id="KW-0805">Transcription regulation</keyword>
<protein>
    <submittedName>
        <fullName evidence="6">TetR family transcriptional regulator</fullName>
    </submittedName>
</protein>
<keyword evidence="7" id="KW-1185">Reference proteome</keyword>
<dbReference type="PRINTS" id="PR00455">
    <property type="entry name" value="HTHTETR"/>
</dbReference>
<sequence>MLVVQQINSLRKMTSTLKVPAARRSQFDRRQQSESELLRAAAELIVERGMAAATFENIGARAGYSRGLVTQRFGSKQGLIEALIARLQARLQHLLTDRQLESANGLEAILGFVDIYLRNLAEDGEMRAYFMMMSGAVAEISDLRGPFAAAHKDVEIRLETLFLRGQAEGVIRPGFNADSAALMVGALLLGLSTQKLVDPDLDLDPIRETSLETLRSSFAA</sequence>
<feature type="domain" description="HTH tetR-type" evidence="5">
    <location>
        <begin position="31"/>
        <end position="91"/>
    </location>
</feature>
<dbReference type="EMBL" id="CP013002">
    <property type="protein sequence ID" value="ALL12829.1"/>
    <property type="molecule type" value="Genomic_DNA"/>
</dbReference>
<accession>A0A0P0NXM1</accession>
<dbReference type="InterPro" id="IPR009057">
    <property type="entry name" value="Homeodomain-like_sf"/>
</dbReference>
<evidence type="ECO:0000256" key="1">
    <source>
        <dbReference type="ARBA" id="ARBA00023015"/>
    </source>
</evidence>
<evidence type="ECO:0000256" key="3">
    <source>
        <dbReference type="ARBA" id="ARBA00023163"/>
    </source>
</evidence>
<dbReference type="STRING" id="69395.AQ619_05370"/>
<evidence type="ECO:0000313" key="6">
    <source>
        <dbReference type="EMBL" id="ALL12829.1"/>
    </source>
</evidence>
<evidence type="ECO:0000313" key="7">
    <source>
        <dbReference type="Proteomes" id="UP000056905"/>
    </source>
</evidence>
<dbReference type="PANTHER" id="PTHR47506">
    <property type="entry name" value="TRANSCRIPTIONAL REGULATORY PROTEIN"/>
    <property type="match status" value="1"/>
</dbReference>
<dbReference type="PANTHER" id="PTHR47506:SF1">
    <property type="entry name" value="HTH-TYPE TRANSCRIPTIONAL REGULATOR YJDC"/>
    <property type="match status" value="1"/>
</dbReference>
<dbReference type="SUPFAM" id="SSF48498">
    <property type="entry name" value="Tetracyclin repressor-like, C-terminal domain"/>
    <property type="match status" value="1"/>
</dbReference>
<evidence type="ECO:0000256" key="4">
    <source>
        <dbReference type="PROSITE-ProRule" id="PRU00335"/>
    </source>
</evidence>
<dbReference type="PROSITE" id="PS50977">
    <property type="entry name" value="HTH_TETR_2"/>
    <property type="match status" value="1"/>
</dbReference>
<dbReference type="AlphaFoldDB" id="A0A0P0NXM1"/>
<dbReference type="GO" id="GO:0003677">
    <property type="term" value="F:DNA binding"/>
    <property type="evidence" value="ECO:0007669"/>
    <property type="project" value="UniProtKB-UniRule"/>
</dbReference>
<proteinExistence type="predicted"/>
<organism evidence="6 7">
    <name type="scientific">Caulobacter henricii</name>
    <dbReference type="NCBI Taxonomy" id="69395"/>
    <lineage>
        <taxon>Bacteria</taxon>
        <taxon>Pseudomonadati</taxon>
        <taxon>Pseudomonadota</taxon>
        <taxon>Alphaproteobacteria</taxon>
        <taxon>Caulobacterales</taxon>
        <taxon>Caulobacteraceae</taxon>
        <taxon>Caulobacter</taxon>
    </lineage>
</organism>